<name>A0ACD3AA78_9AGAR</name>
<accession>A0ACD3AA78</accession>
<evidence type="ECO:0000313" key="1">
    <source>
        <dbReference type="EMBL" id="TFK62768.1"/>
    </source>
</evidence>
<evidence type="ECO:0000313" key="2">
    <source>
        <dbReference type="Proteomes" id="UP000308600"/>
    </source>
</evidence>
<reference evidence="1 2" key="1">
    <citation type="journal article" date="2019" name="Nat. Ecol. Evol.">
        <title>Megaphylogeny resolves global patterns of mushroom evolution.</title>
        <authorList>
            <person name="Varga T."/>
            <person name="Krizsan K."/>
            <person name="Foldi C."/>
            <person name="Dima B."/>
            <person name="Sanchez-Garcia M."/>
            <person name="Sanchez-Ramirez S."/>
            <person name="Szollosi G.J."/>
            <person name="Szarkandi J.G."/>
            <person name="Papp V."/>
            <person name="Albert L."/>
            <person name="Andreopoulos W."/>
            <person name="Angelini C."/>
            <person name="Antonin V."/>
            <person name="Barry K.W."/>
            <person name="Bougher N.L."/>
            <person name="Buchanan P."/>
            <person name="Buyck B."/>
            <person name="Bense V."/>
            <person name="Catcheside P."/>
            <person name="Chovatia M."/>
            <person name="Cooper J."/>
            <person name="Damon W."/>
            <person name="Desjardin D."/>
            <person name="Finy P."/>
            <person name="Geml J."/>
            <person name="Haridas S."/>
            <person name="Hughes K."/>
            <person name="Justo A."/>
            <person name="Karasinski D."/>
            <person name="Kautmanova I."/>
            <person name="Kiss B."/>
            <person name="Kocsube S."/>
            <person name="Kotiranta H."/>
            <person name="LaButti K.M."/>
            <person name="Lechner B.E."/>
            <person name="Liimatainen K."/>
            <person name="Lipzen A."/>
            <person name="Lukacs Z."/>
            <person name="Mihaltcheva S."/>
            <person name="Morgado L.N."/>
            <person name="Niskanen T."/>
            <person name="Noordeloos M.E."/>
            <person name="Ohm R.A."/>
            <person name="Ortiz-Santana B."/>
            <person name="Ovrebo C."/>
            <person name="Racz N."/>
            <person name="Riley R."/>
            <person name="Savchenko A."/>
            <person name="Shiryaev A."/>
            <person name="Soop K."/>
            <person name="Spirin V."/>
            <person name="Szebenyi C."/>
            <person name="Tomsovsky M."/>
            <person name="Tulloss R.E."/>
            <person name="Uehling J."/>
            <person name="Grigoriev I.V."/>
            <person name="Vagvolgyi C."/>
            <person name="Papp T."/>
            <person name="Martin F.M."/>
            <person name="Miettinen O."/>
            <person name="Hibbett D.S."/>
            <person name="Nagy L.G."/>
        </authorList>
    </citation>
    <scope>NUCLEOTIDE SEQUENCE [LARGE SCALE GENOMIC DNA]</scope>
    <source>
        <strain evidence="1 2">NL-1719</strain>
    </source>
</reference>
<gene>
    <name evidence="1" type="ORF">BDN72DRAFT_827188</name>
</gene>
<dbReference type="Proteomes" id="UP000308600">
    <property type="component" value="Unassembled WGS sequence"/>
</dbReference>
<organism evidence="1 2">
    <name type="scientific">Pluteus cervinus</name>
    <dbReference type="NCBI Taxonomy" id="181527"/>
    <lineage>
        <taxon>Eukaryota</taxon>
        <taxon>Fungi</taxon>
        <taxon>Dikarya</taxon>
        <taxon>Basidiomycota</taxon>
        <taxon>Agaricomycotina</taxon>
        <taxon>Agaricomycetes</taxon>
        <taxon>Agaricomycetidae</taxon>
        <taxon>Agaricales</taxon>
        <taxon>Pluteineae</taxon>
        <taxon>Pluteaceae</taxon>
        <taxon>Pluteus</taxon>
    </lineage>
</organism>
<dbReference type="EMBL" id="ML208561">
    <property type="protein sequence ID" value="TFK62768.1"/>
    <property type="molecule type" value="Genomic_DNA"/>
</dbReference>
<protein>
    <submittedName>
        <fullName evidence="1">Uncharacterized protein</fullName>
    </submittedName>
</protein>
<sequence length="230" mass="26446">MPVGDSLQGFLPTSEPMPANQENRFHELELHTKEEPLHNPRIDILRETCGPNLTQVNTWQSPGHLTYEKFRGKNVRNIAQCIVGQDVTTSLDSSNITAHDTKVSLYFKRHRKQCKDKDGTRSLRTFRHYHLVLEYIDSTITGFTSLRELVSVIRDAFIAFDDAFMEAKVLHRDITVGNIMIKRTRESTTGVLVDWDLYKDLTLPSNNRHHERTVRISPIACTLSNLLTYP</sequence>
<proteinExistence type="predicted"/>
<keyword evidence="2" id="KW-1185">Reference proteome</keyword>